<protein>
    <submittedName>
        <fullName evidence="2">Uncharacterized protein</fullName>
    </submittedName>
</protein>
<feature type="transmembrane region" description="Helical" evidence="1">
    <location>
        <begin position="107"/>
        <end position="125"/>
    </location>
</feature>
<dbReference type="STRING" id="105696.A0A1Y2MG72"/>
<accession>A0A1Y2MG72</accession>
<dbReference type="EMBL" id="KZ107838">
    <property type="protein sequence ID" value="OSS54931.1"/>
    <property type="molecule type" value="Genomic_DNA"/>
</dbReference>
<evidence type="ECO:0000256" key="1">
    <source>
        <dbReference type="SAM" id="Phobius"/>
    </source>
</evidence>
<gene>
    <name evidence="2" type="ORF">B5807_01446</name>
</gene>
<sequence>MADRPAHDYEAQASEHQSHATNLITASPLLITDKHTIAIQGWPPSPRRIRSPWWIIVWNVIFDLLLCACAVAFLAFAGIVSHYDQASTAENPQTTAMLLNATKYGPTVFPILFALILGRATHTILRWRLESGERIGVLDTLAASTSLTSTLVSQFQLRAISLCGIVLVCIWALSPVGGQASLRQMVLDTKATTQIASFDYLIHHGYMRPFGAIGTSRSSIKEIANTIFTGGIIGSLASKPSPVDTWGNVKIPRIEYYESKGDPDGEGWFEAVDGTSDSYASMIGIPVSGTNSTHFVNYKTTVQTPYFNTACLLTLRPSEILPVIPNGTFHINGTGAMVTYENATQMRRSSSDPETLGPLQFRYSTLLWTRNNHELDCNLSSSYVETEITCPERTTCMATKVRRSRLGHPRNNWTQLDLHWETPSQFFLYLLSSVSGKQGWPTTLDRYMSNPDTLITVDKLDGRYVGSALVLTSNENYSVRLAQLINSYWTIVGGMYMIAGGISNDTSYKDNTISFVPPENPRGVGIWYQFSSPANFTGKTWSSQGTKDVQTEIIIARKPWVITLCISSIVLILASLVSPVVHFLFIKGPEVMMNMSSLATRHNAYIPLPEGGTHLGASDRARLLKGLELRFGDVETGSGVGHLAIGTVDRKGLDEIARIRKGNLYE</sequence>
<keyword evidence="1" id="KW-0812">Transmembrane</keyword>
<keyword evidence="1" id="KW-1133">Transmembrane helix</keyword>
<dbReference type="Proteomes" id="UP000193240">
    <property type="component" value="Unassembled WGS sequence"/>
</dbReference>
<reference evidence="2 3" key="1">
    <citation type="journal article" date="2017" name="Genome Announc.">
        <title>Genome sequence of the saprophytic ascomycete Epicoccum nigrum ICMP 19927 strain isolated from New Zealand.</title>
        <authorList>
            <person name="Fokin M."/>
            <person name="Fleetwood D."/>
            <person name="Weir B.S."/>
            <person name="Villas-Boas S.G."/>
        </authorList>
    </citation>
    <scope>NUCLEOTIDE SEQUENCE [LARGE SCALE GENOMIC DNA]</scope>
    <source>
        <strain evidence="2 3">ICMP 19927</strain>
    </source>
</reference>
<evidence type="ECO:0000313" key="3">
    <source>
        <dbReference type="Proteomes" id="UP000193240"/>
    </source>
</evidence>
<feature type="transmembrane region" description="Helical" evidence="1">
    <location>
        <begin position="560"/>
        <end position="586"/>
    </location>
</feature>
<dbReference type="OMA" id="MANVAPY"/>
<dbReference type="AlphaFoldDB" id="A0A1Y2MG72"/>
<keyword evidence="1" id="KW-0472">Membrane</keyword>
<evidence type="ECO:0000313" key="2">
    <source>
        <dbReference type="EMBL" id="OSS54931.1"/>
    </source>
</evidence>
<feature type="transmembrane region" description="Helical" evidence="1">
    <location>
        <begin position="53"/>
        <end position="80"/>
    </location>
</feature>
<organism evidence="2 3">
    <name type="scientific">Epicoccum nigrum</name>
    <name type="common">Soil fungus</name>
    <name type="synonym">Epicoccum purpurascens</name>
    <dbReference type="NCBI Taxonomy" id="105696"/>
    <lineage>
        <taxon>Eukaryota</taxon>
        <taxon>Fungi</taxon>
        <taxon>Dikarya</taxon>
        <taxon>Ascomycota</taxon>
        <taxon>Pezizomycotina</taxon>
        <taxon>Dothideomycetes</taxon>
        <taxon>Pleosporomycetidae</taxon>
        <taxon>Pleosporales</taxon>
        <taxon>Pleosporineae</taxon>
        <taxon>Didymellaceae</taxon>
        <taxon>Epicoccum</taxon>
    </lineage>
</organism>
<proteinExistence type="predicted"/>
<feature type="transmembrane region" description="Helical" evidence="1">
    <location>
        <begin position="155"/>
        <end position="174"/>
    </location>
</feature>
<dbReference type="InParanoid" id="A0A1Y2MG72"/>
<name>A0A1Y2MG72_EPING</name>
<keyword evidence="3" id="KW-1185">Reference proteome</keyword>